<feature type="domain" description="Thiol:disulfide interchange protein DsbD N-terminal" evidence="2">
    <location>
        <begin position="40"/>
        <end position="141"/>
    </location>
</feature>
<evidence type="ECO:0000259" key="2">
    <source>
        <dbReference type="Pfam" id="PF11412"/>
    </source>
</evidence>
<name>A0ABT2K7A7_9RHOB</name>
<keyword evidence="4" id="KW-1185">Reference proteome</keyword>
<evidence type="ECO:0000313" key="4">
    <source>
        <dbReference type="Proteomes" id="UP001320702"/>
    </source>
</evidence>
<dbReference type="EMBL" id="JANAVZ010000001">
    <property type="protein sequence ID" value="MCT4331745.1"/>
    <property type="molecule type" value="Genomic_DNA"/>
</dbReference>
<dbReference type="RefSeq" id="WP_260275612.1">
    <property type="nucleotide sequence ID" value="NZ_JANAVZ010000001.1"/>
</dbReference>
<reference evidence="3 4" key="1">
    <citation type="submission" date="2022-04" db="EMBL/GenBank/DDBJ databases">
        <title>Paracoccus sp. YLB-12 draft genome sequence.</title>
        <authorList>
            <person name="Yu L."/>
        </authorList>
    </citation>
    <scope>NUCLEOTIDE SEQUENCE [LARGE SCALE GENOMIC DNA]</scope>
    <source>
        <strain evidence="3 4">YLB-12</strain>
    </source>
</reference>
<feature type="signal peptide" evidence="1">
    <location>
        <begin position="1"/>
        <end position="21"/>
    </location>
</feature>
<feature type="chain" id="PRO_5046624999" description="Thiol:disulfide interchange protein DsbD N-terminal domain-containing protein" evidence="1">
    <location>
        <begin position="22"/>
        <end position="263"/>
    </location>
</feature>
<evidence type="ECO:0000256" key="1">
    <source>
        <dbReference type="SAM" id="SignalP"/>
    </source>
</evidence>
<evidence type="ECO:0000313" key="3">
    <source>
        <dbReference type="EMBL" id="MCT4331745.1"/>
    </source>
</evidence>
<dbReference type="Proteomes" id="UP001320702">
    <property type="component" value="Unassembled WGS sequence"/>
</dbReference>
<organism evidence="3 4">
    <name type="scientific">Paracoccus maritimus</name>
    <dbReference type="NCBI Taxonomy" id="2933292"/>
    <lineage>
        <taxon>Bacteria</taxon>
        <taxon>Pseudomonadati</taxon>
        <taxon>Pseudomonadota</taxon>
        <taxon>Alphaproteobacteria</taxon>
        <taxon>Rhodobacterales</taxon>
        <taxon>Paracoccaceae</taxon>
        <taxon>Paracoccus</taxon>
    </lineage>
</organism>
<protein>
    <recommendedName>
        <fullName evidence="2">Thiol:disulfide interchange protein DsbD N-terminal domain-containing protein</fullName>
    </recommendedName>
</protein>
<proteinExistence type="predicted"/>
<sequence length="263" mass="27966">MKHLPALAFVFLTIGALPPMAQDLPPGLSSASLLPGWTDQDGNRVAALELRLEPGWKTYWRSPGDSGLPPSFDWQGSTNLAGITLHWPAPQAISSGGDLSLGYHDRLVLPFTAHPADPAQPIALQAAVDFGLCENICVPAHVVLQSAPAADSPDPVIQVALTQAPQLLDTRPPCRLTSIDDGMRLSAVLPDEDRTQAAAMELVDRPEVWVSQPVLTQDGGSVRATADFVAPSGAPFDLHPEKVRITLVRADGAVEMQGCDLQD</sequence>
<accession>A0ABT2K7A7</accession>
<gene>
    <name evidence="3" type="ORF">MU516_02545</name>
</gene>
<dbReference type="InterPro" id="IPR028250">
    <property type="entry name" value="DsbDN"/>
</dbReference>
<comment type="caution">
    <text evidence="3">The sequence shown here is derived from an EMBL/GenBank/DDBJ whole genome shotgun (WGS) entry which is preliminary data.</text>
</comment>
<keyword evidence="1" id="KW-0732">Signal</keyword>
<dbReference type="Pfam" id="PF11412">
    <property type="entry name" value="DsbD_N"/>
    <property type="match status" value="1"/>
</dbReference>